<dbReference type="InterPro" id="IPR050640">
    <property type="entry name" value="Bact_2-comp_sensor_kinase"/>
</dbReference>
<sequence length="487" mass="55761">MSSIQRNILMLTTIVMVFMSTIWITLTYYNYKTHNQYNDILQRYLIMNEMTNATQQVITDLNNYLLDPAEVKLAQLNDSMAHIEETKDEVSTLSNAENQFTLTNYMHMIDSFTETTDRLLLFYGERDNEAYTKEFSEATRISTYISEMTLTLLDQELKTYDRFYRGIIAQSEEVLKLGLWILLLITLLLLVATYWFSLSITKPVLQLTKAANELSKGRFDLPIEIKTKGEIAFLAKTFDRMRININGLISEMKHKAQLERELQQSKILLQESQFRGLQSQINPHFLFNTLNTLSKKAYLEGSEETSNLLVSVAGILRYNLKQLDRSVSLQEEVLVLQQYMDIQKARFTDRLQLHIDVDPACLNVPIPALTLHPIIENAVIHAVEPNIEGGVIYFRIKEEGGFVLVEIEDNGNGMPEEKIQQILEERPVQTEGHSTGIGFPNVVKRLRLFYGCEDVIEIISEKGSGTKVVLKINKQGVECHDETPVGG</sequence>
<evidence type="ECO:0000256" key="3">
    <source>
        <dbReference type="ARBA" id="ARBA00012438"/>
    </source>
</evidence>
<evidence type="ECO:0000259" key="13">
    <source>
        <dbReference type="PROSITE" id="PS50109"/>
    </source>
</evidence>
<evidence type="ECO:0000256" key="8">
    <source>
        <dbReference type="ARBA" id="ARBA00022777"/>
    </source>
</evidence>
<keyword evidence="4" id="KW-1003">Cell membrane</keyword>
<organism evidence="15 16">
    <name type="scientific">Bacillus mesophilum</name>
    <dbReference type="NCBI Taxonomy" id="1071718"/>
    <lineage>
        <taxon>Bacteria</taxon>
        <taxon>Bacillati</taxon>
        <taxon>Bacillota</taxon>
        <taxon>Bacilli</taxon>
        <taxon>Bacillales</taxon>
        <taxon>Bacillaceae</taxon>
        <taxon>Bacillus</taxon>
    </lineage>
</organism>
<feature type="domain" description="HAMP" evidence="14">
    <location>
        <begin position="198"/>
        <end position="250"/>
    </location>
</feature>
<keyword evidence="16" id="KW-1185">Reference proteome</keyword>
<keyword evidence="10" id="KW-0902">Two-component regulatory system</keyword>
<name>A0A7V7RKE6_9BACI</name>
<dbReference type="PROSITE" id="PS50109">
    <property type="entry name" value="HIS_KIN"/>
    <property type="match status" value="1"/>
</dbReference>
<dbReference type="GO" id="GO:0005886">
    <property type="term" value="C:plasma membrane"/>
    <property type="evidence" value="ECO:0007669"/>
    <property type="project" value="UniProtKB-SubCell"/>
</dbReference>
<keyword evidence="9" id="KW-0067">ATP-binding</keyword>
<dbReference type="Gene3D" id="3.30.565.10">
    <property type="entry name" value="Histidine kinase-like ATPase, C-terminal domain"/>
    <property type="match status" value="1"/>
</dbReference>
<evidence type="ECO:0000256" key="1">
    <source>
        <dbReference type="ARBA" id="ARBA00000085"/>
    </source>
</evidence>
<dbReference type="GO" id="GO:0005524">
    <property type="term" value="F:ATP binding"/>
    <property type="evidence" value="ECO:0007669"/>
    <property type="project" value="UniProtKB-KW"/>
</dbReference>
<comment type="catalytic activity">
    <reaction evidence="1">
        <text>ATP + protein L-histidine = ADP + protein N-phospho-L-histidine.</text>
        <dbReference type="EC" id="2.7.13.3"/>
    </reaction>
</comment>
<dbReference type="Pfam" id="PF06580">
    <property type="entry name" value="His_kinase"/>
    <property type="match status" value="1"/>
</dbReference>
<dbReference type="PROSITE" id="PS50885">
    <property type="entry name" value="HAMP"/>
    <property type="match status" value="1"/>
</dbReference>
<accession>A0A7V7RKE6</accession>
<comment type="caution">
    <text evidence="15">The sequence shown here is derived from an EMBL/GenBank/DDBJ whole genome shotgun (WGS) entry which is preliminary data.</text>
</comment>
<protein>
    <recommendedName>
        <fullName evidence="3">histidine kinase</fullName>
        <ecNumber evidence="3">2.7.13.3</ecNumber>
    </recommendedName>
</protein>
<keyword evidence="12" id="KW-1133">Transmembrane helix</keyword>
<gene>
    <name evidence="15" type="ORF">F7732_13825</name>
</gene>
<evidence type="ECO:0000256" key="10">
    <source>
        <dbReference type="ARBA" id="ARBA00023012"/>
    </source>
</evidence>
<evidence type="ECO:0000256" key="7">
    <source>
        <dbReference type="ARBA" id="ARBA00022741"/>
    </source>
</evidence>
<evidence type="ECO:0000313" key="15">
    <source>
        <dbReference type="EMBL" id="KAB2331747.1"/>
    </source>
</evidence>
<comment type="subcellular location">
    <subcellularLocation>
        <location evidence="2">Cell membrane</location>
        <topology evidence="2">Multi-pass membrane protein</topology>
    </subcellularLocation>
</comment>
<keyword evidence="6" id="KW-0808">Transferase</keyword>
<dbReference type="CDD" id="cd06225">
    <property type="entry name" value="HAMP"/>
    <property type="match status" value="1"/>
</dbReference>
<dbReference type="SUPFAM" id="SSF55874">
    <property type="entry name" value="ATPase domain of HSP90 chaperone/DNA topoisomerase II/histidine kinase"/>
    <property type="match status" value="1"/>
</dbReference>
<dbReference type="AlphaFoldDB" id="A0A7V7RKE6"/>
<keyword evidence="5" id="KW-0597">Phosphoprotein</keyword>
<keyword evidence="12" id="KW-0812">Transmembrane</keyword>
<keyword evidence="11 12" id="KW-0472">Membrane</keyword>
<dbReference type="InterPro" id="IPR003594">
    <property type="entry name" value="HATPase_dom"/>
</dbReference>
<dbReference type="Pfam" id="PF02518">
    <property type="entry name" value="HATPase_c"/>
    <property type="match status" value="1"/>
</dbReference>
<evidence type="ECO:0000256" key="12">
    <source>
        <dbReference type="SAM" id="Phobius"/>
    </source>
</evidence>
<dbReference type="RefSeq" id="WP_151574625.1">
    <property type="nucleotide sequence ID" value="NZ_WBOT01000004.1"/>
</dbReference>
<keyword evidence="8 15" id="KW-0418">Kinase</keyword>
<dbReference type="InterPro" id="IPR003660">
    <property type="entry name" value="HAMP_dom"/>
</dbReference>
<dbReference type="GO" id="GO:0000155">
    <property type="term" value="F:phosphorelay sensor kinase activity"/>
    <property type="evidence" value="ECO:0007669"/>
    <property type="project" value="InterPro"/>
</dbReference>
<keyword evidence="7" id="KW-0547">Nucleotide-binding</keyword>
<evidence type="ECO:0000313" key="16">
    <source>
        <dbReference type="Proteomes" id="UP000441354"/>
    </source>
</evidence>
<dbReference type="InterPro" id="IPR010559">
    <property type="entry name" value="Sig_transdc_His_kin_internal"/>
</dbReference>
<dbReference type="EMBL" id="WBOT01000004">
    <property type="protein sequence ID" value="KAB2331747.1"/>
    <property type="molecule type" value="Genomic_DNA"/>
</dbReference>
<dbReference type="InterPro" id="IPR036890">
    <property type="entry name" value="HATPase_C_sf"/>
</dbReference>
<evidence type="ECO:0000256" key="6">
    <source>
        <dbReference type="ARBA" id="ARBA00022679"/>
    </source>
</evidence>
<evidence type="ECO:0000256" key="2">
    <source>
        <dbReference type="ARBA" id="ARBA00004651"/>
    </source>
</evidence>
<evidence type="ECO:0000256" key="5">
    <source>
        <dbReference type="ARBA" id="ARBA00022553"/>
    </source>
</evidence>
<reference evidence="15 16" key="1">
    <citation type="journal article" date="2014" name="Arch. Microbiol.">
        <title>Bacillus mesophilum sp. nov., strain IITR-54T, a novel 4-chlorobiphenyl dechlorinating bacterium.</title>
        <authorList>
            <person name="Manickam N."/>
            <person name="Singh N.K."/>
            <person name="Bajaj A."/>
            <person name="Kumar R.M."/>
            <person name="Kaur G."/>
            <person name="Kaur N."/>
            <person name="Bala M."/>
            <person name="Kumar A."/>
            <person name="Mayilraj S."/>
        </authorList>
    </citation>
    <scope>NUCLEOTIDE SEQUENCE [LARGE SCALE GENOMIC DNA]</scope>
    <source>
        <strain evidence="15 16">IITR-54</strain>
    </source>
</reference>
<feature type="transmembrane region" description="Helical" evidence="12">
    <location>
        <begin position="7"/>
        <end position="29"/>
    </location>
</feature>
<proteinExistence type="predicted"/>
<evidence type="ECO:0000256" key="11">
    <source>
        <dbReference type="ARBA" id="ARBA00023136"/>
    </source>
</evidence>
<evidence type="ECO:0000256" key="9">
    <source>
        <dbReference type="ARBA" id="ARBA00022840"/>
    </source>
</evidence>
<dbReference type="Pfam" id="PF00672">
    <property type="entry name" value="HAMP"/>
    <property type="match status" value="1"/>
</dbReference>
<evidence type="ECO:0000259" key="14">
    <source>
        <dbReference type="PROSITE" id="PS50885"/>
    </source>
</evidence>
<dbReference type="PANTHER" id="PTHR34220:SF7">
    <property type="entry name" value="SENSOR HISTIDINE KINASE YPDA"/>
    <property type="match status" value="1"/>
</dbReference>
<dbReference type="EC" id="2.7.13.3" evidence="3"/>
<dbReference type="OrthoDB" id="9776552at2"/>
<feature type="transmembrane region" description="Helical" evidence="12">
    <location>
        <begin position="177"/>
        <end position="196"/>
    </location>
</feature>
<dbReference type="Gene3D" id="6.10.340.10">
    <property type="match status" value="1"/>
</dbReference>
<dbReference type="SMART" id="SM00387">
    <property type="entry name" value="HATPase_c"/>
    <property type="match status" value="1"/>
</dbReference>
<dbReference type="InterPro" id="IPR005467">
    <property type="entry name" value="His_kinase_dom"/>
</dbReference>
<evidence type="ECO:0000256" key="4">
    <source>
        <dbReference type="ARBA" id="ARBA00022475"/>
    </source>
</evidence>
<dbReference type="SUPFAM" id="SSF158472">
    <property type="entry name" value="HAMP domain-like"/>
    <property type="match status" value="1"/>
</dbReference>
<dbReference type="PANTHER" id="PTHR34220">
    <property type="entry name" value="SENSOR HISTIDINE KINASE YPDA"/>
    <property type="match status" value="1"/>
</dbReference>
<feature type="domain" description="Histidine kinase" evidence="13">
    <location>
        <begin position="281"/>
        <end position="476"/>
    </location>
</feature>
<dbReference type="SMART" id="SM00304">
    <property type="entry name" value="HAMP"/>
    <property type="match status" value="1"/>
</dbReference>
<dbReference type="Proteomes" id="UP000441354">
    <property type="component" value="Unassembled WGS sequence"/>
</dbReference>